<keyword evidence="7 12" id="KW-0822">Tryptophan biosynthesis</keyword>
<dbReference type="GO" id="GO:0005737">
    <property type="term" value="C:cytoplasm"/>
    <property type="evidence" value="ECO:0007669"/>
    <property type="project" value="TreeGrafter"/>
</dbReference>
<comment type="similarity">
    <text evidence="4 12">Belongs to the TrpB family.</text>
</comment>
<dbReference type="PANTHER" id="PTHR48077">
    <property type="entry name" value="TRYPTOPHAN SYNTHASE-RELATED"/>
    <property type="match status" value="1"/>
</dbReference>
<reference evidence="15" key="1">
    <citation type="journal article" date="2015" name="MBio">
        <title>Genome-Resolved Metagenomic Analysis Reveals Roles for Candidate Phyla and Other Microbial Community Members in Biogeochemical Transformations in Oil Reservoirs.</title>
        <authorList>
            <person name="Hu P."/>
            <person name="Tom L."/>
            <person name="Singh A."/>
            <person name="Thomas B.C."/>
            <person name="Baker B.J."/>
            <person name="Piceno Y.M."/>
            <person name="Andersen G.L."/>
            <person name="Banfield J.F."/>
        </authorList>
    </citation>
    <scope>NUCLEOTIDE SEQUENCE [LARGE SCALE GENOMIC DNA]</scope>
</reference>
<name>A0A117LBD0_9THEO</name>
<evidence type="ECO:0000256" key="6">
    <source>
        <dbReference type="ARBA" id="ARBA00022605"/>
    </source>
</evidence>
<dbReference type="GO" id="GO:0004834">
    <property type="term" value="F:tryptophan synthase activity"/>
    <property type="evidence" value="ECO:0007669"/>
    <property type="project" value="UniProtKB-UniRule"/>
</dbReference>
<feature type="modified residue" description="N6-(pyridoxal phosphate)lysine" evidence="12">
    <location>
        <position position="89"/>
    </location>
</feature>
<evidence type="ECO:0000256" key="7">
    <source>
        <dbReference type="ARBA" id="ARBA00022822"/>
    </source>
</evidence>
<accession>A0A117LBD0</accession>
<dbReference type="EC" id="4.2.1.20" evidence="12"/>
<dbReference type="PROSITE" id="PS00168">
    <property type="entry name" value="TRP_SYNTHASE_BETA"/>
    <property type="match status" value="1"/>
</dbReference>
<evidence type="ECO:0000256" key="1">
    <source>
        <dbReference type="ARBA" id="ARBA00001933"/>
    </source>
</evidence>
<evidence type="ECO:0000256" key="2">
    <source>
        <dbReference type="ARBA" id="ARBA00002786"/>
    </source>
</evidence>
<dbReference type="NCBIfam" id="TIGR00263">
    <property type="entry name" value="trpB"/>
    <property type="match status" value="1"/>
</dbReference>
<dbReference type="Pfam" id="PF00291">
    <property type="entry name" value="PALP"/>
    <property type="match status" value="1"/>
</dbReference>
<evidence type="ECO:0000256" key="11">
    <source>
        <dbReference type="ARBA" id="ARBA00049047"/>
    </source>
</evidence>
<feature type="domain" description="Tryptophan synthase beta chain-like PALP" evidence="13">
    <location>
        <begin position="55"/>
        <end position="378"/>
    </location>
</feature>
<comment type="catalytic activity">
    <reaction evidence="11 12">
        <text>(1S,2R)-1-C-(indol-3-yl)glycerol 3-phosphate + L-serine = D-glyceraldehyde 3-phosphate + L-tryptophan + H2O</text>
        <dbReference type="Rhea" id="RHEA:10532"/>
        <dbReference type="ChEBI" id="CHEBI:15377"/>
        <dbReference type="ChEBI" id="CHEBI:33384"/>
        <dbReference type="ChEBI" id="CHEBI:57912"/>
        <dbReference type="ChEBI" id="CHEBI:58866"/>
        <dbReference type="ChEBI" id="CHEBI:59776"/>
        <dbReference type="EC" id="4.2.1.20"/>
    </reaction>
</comment>
<dbReference type="InterPro" id="IPR006654">
    <property type="entry name" value="Trp_synth_beta"/>
</dbReference>
<evidence type="ECO:0000313" key="14">
    <source>
        <dbReference type="EMBL" id="KUK36758.1"/>
    </source>
</evidence>
<keyword evidence="6 12" id="KW-0028">Amino-acid biosynthesis</keyword>
<dbReference type="PANTHER" id="PTHR48077:SF3">
    <property type="entry name" value="TRYPTOPHAN SYNTHASE"/>
    <property type="match status" value="1"/>
</dbReference>
<comment type="subunit">
    <text evidence="5 12">Tetramer of two alpha and two beta chains.</text>
</comment>
<comment type="function">
    <text evidence="2 12">The beta subunit is responsible for the synthesis of L-tryptophan from indole and L-serine.</text>
</comment>
<evidence type="ECO:0000256" key="3">
    <source>
        <dbReference type="ARBA" id="ARBA00004733"/>
    </source>
</evidence>
<evidence type="ECO:0000259" key="13">
    <source>
        <dbReference type="Pfam" id="PF00291"/>
    </source>
</evidence>
<evidence type="ECO:0000256" key="4">
    <source>
        <dbReference type="ARBA" id="ARBA00009982"/>
    </source>
</evidence>
<evidence type="ECO:0000256" key="5">
    <source>
        <dbReference type="ARBA" id="ARBA00011270"/>
    </source>
</evidence>
<evidence type="ECO:0000256" key="9">
    <source>
        <dbReference type="ARBA" id="ARBA00023141"/>
    </source>
</evidence>
<dbReference type="Gene3D" id="3.40.50.1100">
    <property type="match status" value="2"/>
</dbReference>
<dbReference type="FunFam" id="3.40.50.1100:FF:000004">
    <property type="entry name" value="Tryptophan synthase beta chain"/>
    <property type="match status" value="1"/>
</dbReference>
<dbReference type="EMBL" id="LGFO01000046">
    <property type="protein sequence ID" value="KUK36758.1"/>
    <property type="molecule type" value="Genomic_DNA"/>
</dbReference>
<comment type="caution">
    <text evidence="14">The sequence shown here is derived from an EMBL/GenBank/DDBJ whole genome shotgun (WGS) entry which is preliminary data.</text>
</comment>
<proteinExistence type="inferred from homology"/>
<dbReference type="Proteomes" id="UP000053326">
    <property type="component" value="Unassembled WGS sequence"/>
</dbReference>
<dbReference type="SUPFAM" id="SSF53686">
    <property type="entry name" value="Tryptophan synthase beta subunit-like PLP-dependent enzymes"/>
    <property type="match status" value="1"/>
</dbReference>
<evidence type="ECO:0000313" key="15">
    <source>
        <dbReference type="Proteomes" id="UP000053326"/>
    </source>
</evidence>
<sequence length="414" mass="45126">MEFPDCKGHFGIFGGQFVPETLMPALEELTLAYEEAHSDPSFQEELNYYLKDYVGRPTPLYFAERLTRYLGGAKIYLKREDLNHTGAHKINNTMGQILLARRMGKKRVIAETGAGQHGVATATAAAMFGLECAVYMGAEDIKRQELNVYRMRLLGAVVVPVTAGSRTLKDAMNEAIRDWVTNVENTYYLLGSVGGPHPYPVMVRNFQSVIGREVKEQVLAAEGRLPDFLVACVGGGSNAMGLFYPFLDDQVQLIGVEAAGHGLDTGKHAATLSAGRPGVLHGALSYLLQDEYGQVLEAYSIAAGLDYPGVGPEHSFLKESGRARYTTVTDREALDAFQLLSRTEGIIPALESAHAVAQAVKMAPTLEREKVIVVNLSGRGDKDVPEVAKFLRVEGSGRENVISRRSGEGFTDRV</sequence>
<dbReference type="UniPathway" id="UPA00035">
    <property type="reaction ID" value="UER00044"/>
</dbReference>
<keyword evidence="8 12" id="KW-0663">Pyridoxal phosphate</keyword>
<organism evidence="14 15">
    <name type="scientific">Thermacetogenium phaeum</name>
    <dbReference type="NCBI Taxonomy" id="85874"/>
    <lineage>
        <taxon>Bacteria</taxon>
        <taxon>Bacillati</taxon>
        <taxon>Bacillota</taxon>
        <taxon>Clostridia</taxon>
        <taxon>Thermoanaerobacterales</taxon>
        <taxon>Thermoanaerobacteraceae</taxon>
        <taxon>Thermacetogenium</taxon>
    </lineage>
</organism>
<evidence type="ECO:0000256" key="12">
    <source>
        <dbReference type="HAMAP-Rule" id="MF_00133"/>
    </source>
</evidence>
<gene>
    <name evidence="12" type="primary">trpB</name>
    <name evidence="14" type="ORF">XD66_0535</name>
</gene>
<comment type="pathway">
    <text evidence="3 12">Amino-acid biosynthesis; L-tryptophan biosynthesis; L-tryptophan from chorismate: step 5/5.</text>
</comment>
<dbReference type="InterPro" id="IPR001926">
    <property type="entry name" value="TrpB-like_PALP"/>
</dbReference>
<keyword evidence="10 12" id="KW-0456">Lyase</keyword>
<evidence type="ECO:0000256" key="10">
    <source>
        <dbReference type="ARBA" id="ARBA00023239"/>
    </source>
</evidence>
<dbReference type="AlphaFoldDB" id="A0A117LBD0"/>
<evidence type="ECO:0000256" key="8">
    <source>
        <dbReference type="ARBA" id="ARBA00022898"/>
    </source>
</evidence>
<dbReference type="PIRSF" id="PIRSF001413">
    <property type="entry name" value="Trp_syn_beta"/>
    <property type="match status" value="1"/>
</dbReference>
<dbReference type="InterPro" id="IPR006653">
    <property type="entry name" value="Trp_synth_b_CS"/>
</dbReference>
<dbReference type="HAMAP" id="MF_00133">
    <property type="entry name" value="Trp_synth_beta"/>
    <property type="match status" value="1"/>
</dbReference>
<dbReference type="CDD" id="cd06446">
    <property type="entry name" value="Trp-synth_B"/>
    <property type="match status" value="1"/>
</dbReference>
<dbReference type="InterPro" id="IPR023026">
    <property type="entry name" value="Trp_synth_beta/beta-like"/>
</dbReference>
<dbReference type="FunFam" id="3.40.50.1100:FF:000001">
    <property type="entry name" value="Tryptophan synthase beta chain"/>
    <property type="match status" value="1"/>
</dbReference>
<comment type="cofactor">
    <cofactor evidence="1 12">
        <name>pyridoxal 5'-phosphate</name>
        <dbReference type="ChEBI" id="CHEBI:597326"/>
    </cofactor>
</comment>
<dbReference type="InterPro" id="IPR036052">
    <property type="entry name" value="TrpB-like_PALP_sf"/>
</dbReference>
<keyword evidence="9 12" id="KW-0057">Aromatic amino acid biosynthesis</keyword>
<protein>
    <recommendedName>
        <fullName evidence="12">Tryptophan synthase beta chain</fullName>
        <ecNumber evidence="12">4.2.1.20</ecNumber>
    </recommendedName>
</protein>
<dbReference type="PATRIC" id="fig|85874.4.peg.1685"/>